<gene>
    <name evidence="3" type="ORF">ACFO0N_00560</name>
</gene>
<dbReference type="SUPFAM" id="SSF48179">
    <property type="entry name" value="6-phosphogluconate dehydrogenase C-terminal domain-like"/>
    <property type="match status" value="1"/>
</dbReference>
<comment type="caution">
    <text evidence="3">The sequence shown here is derived from an EMBL/GenBank/DDBJ whole genome shotgun (WGS) entry which is preliminary data.</text>
</comment>
<feature type="region of interest" description="Disordered" evidence="2">
    <location>
        <begin position="235"/>
        <end position="257"/>
    </location>
</feature>
<organism evidence="3 4">
    <name type="scientific">Halobium salinum</name>
    <dbReference type="NCBI Taxonomy" id="1364940"/>
    <lineage>
        <taxon>Archaea</taxon>
        <taxon>Methanobacteriati</taxon>
        <taxon>Methanobacteriota</taxon>
        <taxon>Stenosarchaea group</taxon>
        <taxon>Halobacteria</taxon>
        <taxon>Halobacteriales</taxon>
        <taxon>Haloferacaceae</taxon>
        <taxon>Halobium</taxon>
    </lineage>
</organism>
<dbReference type="PANTHER" id="PTHR21363:SF0">
    <property type="entry name" value="PREPHENATE DEHYDROGENASE [NADP(+)]"/>
    <property type="match status" value="1"/>
</dbReference>
<protein>
    <submittedName>
        <fullName evidence="3">Prephenate dehydrogenase/arogenate dehydrogenase family protein</fullName>
    </submittedName>
</protein>
<dbReference type="EMBL" id="JBHSDS010000001">
    <property type="protein sequence ID" value="MFC4356435.1"/>
    <property type="molecule type" value="Genomic_DNA"/>
</dbReference>
<dbReference type="PANTHER" id="PTHR21363">
    <property type="entry name" value="PREPHENATE DEHYDROGENASE"/>
    <property type="match status" value="1"/>
</dbReference>
<evidence type="ECO:0000256" key="1">
    <source>
        <dbReference type="ARBA" id="ARBA00023002"/>
    </source>
</evidence>
<dbReference type="InterPro" id="IPR008927">
    <property type="entry name" value="6-PGluconate_DH-like_C_sf"/>
</dbReference>
<keyword evidence="4" id="KW-1185">Reference proteome</keyword>
<dbReference type="InterPro" id="IPR036291">
    <property type="entry name" value="NAD(P)-bd_dom_sf"/>
</dbReference>
<dbReference type="Gene3D" id="3.40.50.720">
    <property type="entry name" value="NAD(P)-binding Rossmann-like Domain"/>
    <property type="match status" value="1"/>
</dbReference>
<dbReference type="InterPro" id="IPR050812">
    <property type="entry name" value="Preph/Arog_dehydrog"/>
</dbReference>
<dbReference type="GO" id="GO:0016491">
    <property type="term" value="F:oxidoreductase activity"/>
    <property type="evidence" value="ECO:0007669"/>
    <property type="project" value="UniProtKB-KW"/>
</dbReference>
<dbReference type="Proteomes" id="UP001595921">
    <property type="component" value="Unassembled WGS sequence"/>
</dbReference>
<evidence type="ECO:0000313" key="3">
    <source>
        <dbReference type="EMBL" id="MFC4356435.1"/>
    </source>
</evidence>
<proteinExistence type="predicted"/>
<name>A0ABD5P6B4_9EURY</name>
<evidence type="ECO:0000313" key="4">
    <source>
        <dbReference type="Proteomes" id="UP001595921"/>
    </source>
</evidence>
<accession>A0ABD5P6B4</accession>
<dbReference type="SUPFAM" id="SSF51735">
    <property type="entry name" value="NAD(P)-binding Rossmann-fold domains"/>
    <property type="match status" value="1"/>
</dbReference>
<evidence type="ECO:0000256" key="2">
    <source>
        <dbReference type="SAM" id="MobiDB-lite"/>
    </source>
</evidence>
<sequence>MQLLIVGAGAMGRWVARTVDADVTFADVEAAAADEAAADCGGSSAPVDTDRRFDAVCLATPISAAADTVESFAPNAETAMFDVTGSMAAPVAAMRRAFDGERVSLHPLFAPENAPGNVAAVTDEAGPLTDGVRADLEDAGNHTFETTVDEHDRAMETVQSKAHAATLAYALAAEDVREEFATPVSAALDDVVETVTDGTPRVYAEIQETFPGSDAVADAAARLADADREGFEALYREASERRRGESPADRQSRGEDR</sequence>
<keyword evidence="1" id="KW-0560">Oxidoreductase</keyword>
<dbReference type="RefSeq" id="WP_267624789.1">
    <property type="nucleotide sequence ID" value="NZ_JAODIW010000010.1"/>
</dbReference>
<reference evidence="3 4" key="1">
    <citation type="journal article" date="2019" name="Int. J. Syst. Evol. Microbiol.">
        <title>The Global Catalogue of Microorganisms (GCM) 10K type strain sequencing project: providing services to taxonomists for standard genome sequencing and annotation.</title>
        <authorList>
            <consortium name="The Broad Institute Genomics Platform"/>
            <consortium name="The Broad Institute Genome Sequencing Center for Infectious Disease"/>
            <person name="Wu L."/>
            <person name="Ma J."/>
        </authorList>
    </citation>
    <scope>NUCLEOTIDE SEQUENCE [LARGE SCALE GENOMIC DNA]</scope>
    <source>
        <strain evidence="3 4">CGMCC 1.12553</strain>
    </source>
</reference>
<dbReference type="AlphaFoldDB" id="A0ABD5P6B4"/>